<dbReference type="AlphaFoldDB" id="A0A6S7BF24"/>
<evidence type="ECO:0000256" key="1">
    <source>
        <dbReference type="ARBA" id="ARBA00022490"/>
    </source>
</evidence>
<feature type="active site" evidence="8">
    <location>
        <position position="39"/>
    </location>
</feature>
<dbReference type="SUPFAM" id="SSF52540">
    <property type="entry name" value="P-loop containing nucleoside triphosphate hydrolases"/>
    <property type="match status" value="1"/>
</dbReference>
<comment type="subcellular location">
    <subcellularLocation>
        <location evidence="8">Cytoplasm</location>
    </subcellularLocation>
</comment>
<name>A0A6S7BF24_9BURK</name>
<comment type="subunit">
    <text evidence="8">Homodimer.</text>
</comment>
<dbReference type="GO" id="GO:0042803">
    <property type="term" value="F:protein homodimerization activity"/>
    <property type="evidence" value="ECO:0007669"/>
    <property type="project" value="UniProtKB-ARBA"/>
</dbReference>
<dbReference type="FunFam" id="3.40.50.300:FF:000292">
    <property type="entry name" value="ATP-dependent dethiobiotin synthetase BioD"/>
    <property type="match status" value="1"/>
</dbReference>
<gene>
    <name evidence="9" type="primary">bioD1</name>
    <name evidence="8" type="synonym">bioD</name>
    <name evidence="9" type="ORF">LMG28138_02706</name>
</gene>
<protein>
    <recommendedName>
        <fullName evidence="8">ATP-dependent dethiobiotin synthetase BioD</fullName>
        <ecNumber evidence="8">6.3.3.3</ecNumber>
    </recommendedName>
    <alternativeName>
        <fullName evidence="8">DTB synthetase</fullName>
        <shortName evidence="8">DTBS</shortName>
    </alternativeName>
    <alternativeName>
        <fullName evidence="8">Dethiobiotin synthase</fullName>
    </alternativeName>
</protein>
<comment type="function">
    <text evidence="8">Catalyzes a mechanistically unusual reaction, the ATP-dependent insertion of CO2 between the N7 and N8 nitrogen atoms of 7,8-diaminopelargonic acid (DAPA, also called 7,8-diammoniononanoate) to form a ureido ring.</text>
</comment>
<dbReference type="CDD" id="cd03109">
    <property type="entry name" value="DTBS"/>
    <property type="match status" value="1"/>
</dbReference>
<comment type="similarity">
    <text evidence="8">Belongs to the dethiobiotin synthetase family.</text>
</comment>
<evidence type="ECO:0000256" key="2">
    <source>
        <dbReference type="ARBA" id="ARBA00022598"/>
    </source>
</evidence>
<dbReference type="InterPro" id="IPR004472">
    <property type="entry name" value="DTB_synth_BioD"/>
</dbReference>
<dbReference type="GO" id="GO:0004141">
    <property type="term" value="F:dethiobiotin synthase activity"/>
    <property type="evidence" value="ECO:0007669"/>
    <property type="project" value="UniProtKB-UniRule"/>
</dbReference>
<dbReference type="NCBIfam" id="TIGR00347">
    <property type="entry name" value="bioD"/>
    <property type="match status" value="1"/>
</dbReference>
<evidence type="ECO:0000313" key="9">
    <source>
        <dbReference type="EMBL" id="CAB3788922.1"/>
    </source>
</evidence>
<feature type="binding site" evidence="8">
    <location>
        <begin position="117"/>
        <end position="120"/>
    </location>
    <ligand>
        <name>ATP</name>
        <dbReference type="ChEBI" id="CHEBI:30616"/>
    </ligand>
</feature>
<evidence type="ECO:0000256" key="8">
    <source>
        <dbReference type="HAMAP-Rule" id="MF_00336"/>
    </source>
</evidence>
<keyword evidence="2 8" id="KW-0436">Ligase</keyword>
<dbReference type="Gene3D" id="3.40.50.300">
    <property type="entry name" value="P-loop containing nucleotide triphosphate hydrolases"/>
    <property type="match status" value="1"/>
</dbReference>
<organism evidence="9 10">
    <name type="scientific">Pararobbsia alpina</name>
    <dbReference type="NCBI Taxonomy" id="621374"/>
    <lineage>
        <taxon>Bacteria</taxon>
        <taxon>Pseudomonadati</taxon>
        <taxon>Pseudomonadota</taxon>
        <taxon>Betaproteobacteria</taxon>
        <taxon>Burkholderiales</taxon>
        <taxon>Burkholderiaceae</taxon>
        <taxon>Pararobbsia</taxon>
    </lineage>
</organism>
<keyword evidence="3 8" id="KW-0479">Metal-binding</keyword>
<evidence type="ECO:0000256" key="4">
    <source>
        <dbReference type="ARBA" id="ARBA00022741"/>
    </source>
</evidence>
<evidence type="ECO:0000256" key="6">
    <source>
        <dbReference type="ARBA" id="ARBA00022840"/>
    </source>
</evidence>
<keyword evidence="10" id="KW-1185">Reference proteome</keyword>
<dbReference type="UniPathway" id="UPA00078">
    <property type="reaction ID" value="UER00161"/>
</dbReference>
<proteinExistence type="inferred from homology"/>
<feature type="binding site" evidence="8">
    <location>
        <begin position="219"/>
        <end position="221"/>
    </location>
    <ligand>
        <name>ATP</name>
        <dbReference type="ChEBI" id="CHEBI:30616"/>
    </ligand>
</feature>
<keyword evidence="5 8" id="KW-0093">Biotin biosynthesis</keyword>
<dbReference type="PANTHER" id="PTHR43210:SF5">
    <property type="entry name" value="DETHIOBIOTIN SYNTHETASE"/>
    <property type="match status" value="1"/>
</dbReference>
<comment type="caution">
    <text evidence="8">Lacks conserved residue(s) required for the propagation of feature annotation.</text>
</comment>
<dbReference type="HAMAP" id="MF_00336">
    <property type="entry name" value="BioD"/>
    <property type="match status" value="1"/>
</dbReference>
<dbReference type="PIRSF" id="PIRSF006755">
    <property type="entry name" value="DTB_synth"/>
    <property type="match status" value="1"/>
</dbReference>
<keyword evidence="6 8" id="KW-0067">ATP-binding</keyword>
<evidence type="ECO:0000256" key="7">
    <source>
        <dbReference type="ARBA" id="ARBA00022842"/>
    </source>
</evidence>
<feature type="binding site" evidence="8">
    <location>
        <begin position="177"/>
        <end position="178"/>
    </location>
    <ligand>
        <name>ATP</name>
        <dbReference type="ChEBI" id="CHEBI:30616"/>
    </ligand>
</feature>
<keyword evidence="7 8" id="KW-0460">Magnesium</keyword>
<sequence>MTHRGLFVTGTDTEVGKTFVSTAILHALRSFGIRAAAMKPIAAGAQWRDDAWHNDDIDALCEAASVSLPPEIMTPYLFPTPAAPHLVAASESTSIDIARIVACHNDAQKLAGFVLVEGVGGFRVPLDDRVDTADLAVALGLPVVLVVGIRLGCLNHALLSAEAIVSRGCTLAGWVANRIDPDLEFADENIATLRNRFATPGRGGVASLPYSVPMLGIVPFLKPADPRIAAASLDVAPLIALADREGKSR</sequence>
<dbReference type="GO" id="GO:0005829">
    <property type="term" value="C:cytosol"/>
    <property type="evidence" value="ECO:0007669"/>
    <property type="project" value="TreeGrafter"/>
</dbReference>
<dbReference type="EMBL" id="CADIKM010000010">
    <property type="protein sequence ID" value="CAB3788922.1"/>
    <property type="molecule type" value="Genomic_DNA"/>
</dbReference>
<dbReference type="EC" id="6.3.3.3" evidence="8"/>
<keyword evidence="1 8" id="KW-0963">Cytoplasm</keyword>
<dbReference type="InterPro" id="IPR027417">
    <property type="entry name" value="P-loop_NTPase"/>
</dbReference>
<dbReference type="GO" id="GO:0000287">
    <property type="term" value="F:magnesium ion binding"/>
    <property type="evidence" value="ECO:0007669"/>
    <property type="project" value="UniProtKB-UniRule"/>
</dbReference>
<dbReference type="Proteomes" id="UP000494115">
    <property type="component" value="Unassembled WGS sequence"/>
</dbReference>
<feature type="binding site" evidence="8">
    <location>
        <position position="56"/>
    </location>
    <ligand>
        <name>Mg(2+)</name>
        <dbReference type="ChEBI" id="CHEBI:18420"/>
    </ligand>
</feature>
<comment type="pathway">
    <text evidence="8">Cofactor biosynthesis; biotin biosynthesis; biotin from 7,8-diaminononanoate: step 1/2.</text>
</comment>
<reference evidence="9 10" key="1">
    <citation type="submission" date="2020-04" db="EMBL/GenBank/DDBJ databases">
        <authorList>
            <person name="De Canck E."/>
        </authorList>
    </citation>
    <scope>NUCLEOTIDE SEQUENCE [LARGE SCALE GENOMIC DNA]</scope>
    <source>
        <strain evidence="9 10">LMG 28138</strain>
    </source>
</reference>
<keyword evidence="4 8" id="KW-0547">Nucleotide-binding</keyword>
<dbReference type="PANTHER" id="PTHR43210">
    <property type="entry name" value="DETHIOBIOTIN SYNTHETASE"/>
    <property type="match status" value="1"/>
</dbReference>
<comment type="catalytic activity">
    <reaction evidence="8">
        <text>(7R,8S)-7,8-diammoniononanoate + CO2 + ATP = (4R,5S)-dethiobiotin + ADP + phosphate + 3 H(+)</text>
        <dbReference type="Rhea" id="RHEA:15805"/>
        <dbReference type="ChEBI" id="CHEBI:15378"/>
        <dbReference type="ChEBI" id="CHEBI:16526"/>
        <dbReference type="ChEBI" id="CHEBI:30616"/>
        <dbReference type="ChEBI" id="CHEBI:43474"/>
        <dbReference type="ChEBI" id="CHEBI:149469"/>
        <dbReference type="ChEBI" id="CHEBI:149473"/>
        <dbReference type="ChEBI" id="CHEBI:456216"/>
        <dbReference type="EC" id="6.3.3.3"/>
    </reaction>
</comment>
<dbReference type="Pfam" id="PF13500">
    <property type="entry name" value="AAA_26"/>
    <property type="match status" value="1"/>
</dbReference>
<feature type="binding site" evidence="8">
    <location>
        <position position="117"/>
    </location>
    <ligand>
        <name>Mg(2+)</name>
        <dbReference type="ChEBI" id="CHEBI:18420"/>
    </ligand>
</feature>
<comment type="cofactor">
    <cofactor evidence="8">
        <name>Mg(2+)</name>
        <dbReference type="ChEBI" id="CHEBI:18420"/>
    </cofactor>
</comment>
<feature type="binding site" evidence="8">
    <location>
        <begin position="14"/>
        <end position="19"/>
    </location>
    <ligand>
        <name>ATP</name>
        <dbReference type="ChEBI" id="CHEBI:30616"/>
    </ligand>
</feature>
<feature type="binding site" evidence="8">
    <location>
        <position position="18"/>
    </location>
    <ligand>
        <name>Mg(2+)</name>
        <dbReference type="ChEBI" id="CHEBI:18420"/>
    </ligand>
</feature>
<dbReference type="RefSeq" id="WP_175105257.1">
    <property type="nucleotide sequence ID" value="NZ_CADIKM010000010.1"/>
</dbReference>
<dbReference type="GO" id="GO:0009102">
    <property type="term" value="P:biotin biosynthetic process"/>
    <property type="evidence" value="ECO:0007669"/>
    <property type="project" value="UniProtKB-UniRule"/>
</dbReference>
<feature type="binding site" evidence="8">
    <location>
        <position position="56"/>
    </location>
    <ligand>
        <name>ATP</name>
        <dbReference type="ChEBI" id="CHEBI:30616"/>
    </ligand>
</feature>
<evidence type="ECO:0000256" key="3">
    <source>
        <dbReference type="ARBA" id="ARBA00022723"/>
    </source>
</evidence>
<dbReference type="GO" id="GO:0005524">
    <property type="term" value="F:ATP binding"/>
    <property type="evidence" value="ECO:0007669"/>
    <property type="project" value="UniProtKB-UniRule"/>
</dbReference>
<evidence type="ECO:0000313" key="10">
    <source>
        <dbReference type="Proteomes" id="UP000494115"/>
    </source>
</evidence>
<accession>A0A6S7BF24</accession>
<evidence type="ECO:0000256" key="5">
    <source>
        <dbReference type="ARBA" id="ARBA00022756"/>
    </source>
</evidence>